<organism evidence="2 3">
    <name type="scientific">Pleurodeles waltl</name>
    <name type="common">Iberian ribbed newt</name>
    <dbReference type="NCBI Taxonomy" id="8319"/>
    <lineage>
        <taxon>Eukaryota</taxon>
        <taxon>Metazoa</taxon>
        <taxon>Chordata</taxon>
        <taxon>Craniata</taxon>
        <taxon>Vertebrata</taxon>
        <taxon>Euteleostomi</taxon>
        <taxon>Amphibia</taxon>
        <taxon>Batrachia</taxon>
        <taxon>Caudata</taxon>
        <taxon>Salamandroidea</taxon>
        <taxon>Salamandridae</taxon>
        <taxon>Pleurodelinae</taxon>
        <taxon>Pleurodeles</taxon>
    </lineage>
</organism>
<accession>A0AAV7MZ04</accession>
<feature type="compositionally biased region" description="Basic and acidic residues" evidence="1">
    <location>
        <begin position="9"/>
        <end position="36"/>
    </location>
</feature>
<comment type="caution">
    <text evidence="2">The sequence shown here is derived from an EMBL/GenBank/DDBJ whole genome shotgun (WGS) entry which is preliminary data.</text>
</comment>
<gene>
    <name evidence="2" type="ORF">NDU88_005765</name>
</gene>
<proteinExistence type="predicted"/>
<dbReference type="AlphaFoldDB" id="A0AAV7MZ04"/>
<evidence type="ECO:0000313" key="2">
    <source>
        <dbReference type="EMBL" id="KAJ1108389.1"/>
    </source>
</evidence>
<dbReference type="EMBL" id="JANPWB010000013">
    <property type="protein sequence ID" value="KAJ1108389.1"/>
    <property type="molecule type" value="Genomic_DNA"/>
</dbReference>
<feature type="region of interest" description="Disordered" evidence="1">
    <location>
        <begin position="1"/>
        <end position="66"/>
    </location>
</feature>
<dbReference type="Proteomes" id="UP001066276">
    <property type="component" value="Chromosome 9"/>
</dbReference>
<keyword evidence="3" id="KW-1185">Reference proteome</keyword>
<sequence>MLRRCVRPRRSESEPLAPRRTEHEPAEAAELLEDRVQGAQAPPRALSDPDRRHLRAVMGPGRAGWS</sequence>
<reference evidence="2" key="1">
    <citation type="journal article" date="2022" name="bioRxiv">
        <title>Sequencing and chromosome-scale assembly of the giantPleurodeles waltlgenome.</title>
        <authorList>
            <person name="Brown T."/>
            <person name="Elewa A."/>
            <person name="Iarovenko S."/>
            <person name="Subramanian E."/>
            <person name="Araus A.J."/>
            <person name="Petzold A."/>
            <person name="Susuki M."/>
            <person name="Suzuki K.-i.T."/>
            <person name="Hayashi T."/>
            <person name="Toyoda A."/>
            <person name="Oliveira C."/>
            <person name="Osipova E."/>
            <person name="Leigh N.D."/>
            <person name="Simon A."/>
            <person name="Yun M.H."/>
        </authorList>
    </citation>
    <scope>NUCLEOTIDE SEQUENCE</scope>
    <source>
        <strain evidence="2">20211129_DDA</strain>
        <tissue evidence="2">Liver</tissue>
    </source>
</reference>
<evidence type="ECO:0000313" key="3">
    <source>
        <dbReference type="Proteomes" id="UP001066276"/>
    </source>
</evidence>
<evidence type="ECO:0000256" key="1">
    <source>
        <dbReference type="SAM" id="MobiDB-lite"/>
    </source>
</evidence>
<protein>
    <submittedName>
        <fullName evidence="2">Uncharacterized protein</fullName>
    </submittedName>
</protein>
<name>A0AAV7MZ04_PLEWA</name>